<accession>A0A239X6J2</accession>
<sequence length="262" mass="29845">MNIKFFENVLKYGSVLVGCVVVGIIARKIYIDSGGDDYTGTAIMWAVVSVLFIVYSGIMIILNEVSDSVIKNKRSKKITESNEIEDSPVISEQIKFDDSTEILETEEILKPEEILELPTEEPLIKIEEIRTVKAEALSKVAEEKKNIALSYTREEFALYLSDANLDSLCESVSVYAENGDFENLKSVPINDLTSLDLFHFGWNLWNHFRIRDQRETAVFLKTVFAETLKDIEVESIKKHLKDDERKGIIKIKKDLTQPDSDQ</sequence>
<feature type="transmembrane region" description="Helical" evidence="1">
    <location>
        <begin position="42"/>
        <end position="65"/>
    </location>
</feature>
<feature type="transmembrane region" description="Helical" evidence="1">
    <location>
        <begin position="12"/>
        <end position="30"/>
    </location>
</feature>
<dbReference type="Proteomes" id="UP000215196">
    <property type="component" value="Chromosome 1"/>
</dbReference>
<dbReference type="AlphaFoldDB" id="A0A239X6J2"/>
<keyword evidence="1" id="KW-1133">Transmembrane helix</keyword>
<gene>
    <name evidence="2" type="ORF">SAMEA4412677_01042</name>
</gene>
<dbReference type="KEGG" id="ctak:4412677_01042"/>
<evidence type="ECO:0000256" key="1">
    <source>
        <dbReference type="SAM" id="Phobius"/>
    </source>
</evidence>
<organism evidence="2 3">
    <name type="scientific">Chryseobacterium taklimakanense</name>
    <dbReference type="NCBI Taxonomy" id="536441"/>
    <lineage>
        <taxon>Bacteria</taxon>
        <taxon>Pseudomonadati</taxon>
        <taxon>Bacteroidota</taxon>
        <taxon>Flavobacteriia</taxon>
        <taxon>Flavobacteriales</taxon>
        <taxon>Weeksellaceae</taxon>
        <taxon>Chryseobacterium group</taxon>
        <taxon>Chryseobacterium</taxon>
    </lineage>
</organism>
<evidence type="ECO:0008006" key="4">
    <source>
        <dbReference type="Google" id="ProtNLM"/>
    </source>
</evidence>
<evidence type="ECO:0000313" key="2">
    <source>
        <dbReference type="EMBL" id="SNV42169.1"/>
    </source>
</evidence>
<name>A0A239X6J2_9FLAO</name>
<reference evidence="2 3" key="1">
    <citation type="submission" date="2017-06" db="EMBL/GenBank/DDBJ databases">
        <authorList>
            <consortium name="Pathogen Informatics"/>
        </authorList>
    </citation>
    <scope>NUCLEOTIDE SEQUENCE [LARGE SCALE GENOMIC DNA]</scope>
    <source>
        <strain evidence="2 3">NCTC13490</strain>
    </source>
</reference>
<keyword evidence="1" id="KW-0812">Transmembrane</keyword>
<proteinExistence type="predicted"/>
<keyword evidence="1" id="KW-0472">Membrane</keyword>
<dbReference type="RefSeq" id="WP_157727369.1">
    <property type="nucleotide sequence ID" value="NZ_JAKRDQ010000003.1"/>
</dbReference>
<dbReference type="EMBL" id="LT906465">
    <property type="protein sequence ID" value="SNV42169.1"/>
    <property type="molecule type" value="Genomic_DNA"/>
</dbReference>
<keyword evidence="3" id="KW-1185">Reference proteome</keyword>
<protein>
    <recommendedName>
        <fullName evidence="4">Mobilization protein</fullName>
    </recommendedName>
</protein>
<evidence type="ECO:0000313" key="3">
    <source>
        <dbReference type="Proteomes" id="UP000215196"/>
    </source>
</evidence>